<protein>
    <submittedName>
        <fullName evidence="18">LRC52 protein</fullName>
    </submittedName>
</protein>
<dbReference type="InterPro" id="IPR000483">
    <property type="entry name" value="Cys-rich_flank_reg_C"/>
</dbReference>
<evidence type="ECO:0000256" key="6">
    <source>
        <dbReference type="ARBA" id="ARBA00022729"/>
    </source>
</evidence>
<dbReference type="Pfam" id="PF00560">
    <property type="entry name" value="LRR_1"/>
    <property type="match status" value="1"/>
</dbReference>
<evidence type="ECO:0000256" key="12">
    <source>
        <dbReference type="ARBA" id="ARBA00023303"/>
    </source>
</evidence>
<evidence type="ECO:0000256" key="7">
    <source>
        <dbReference type="ARBA" id="ARBA00022737"/>
    </source>
</evidence>
<evidence type="ECO:0000256" key="4">
    <source>
        <dbReference type="ARBA" id="ARBA00022614"/>
    </source>
</evidence>
<gene>
    <name evidence="18" type="primary">Lrrc52</name>
    <name evidence="18" type="ORF">NOTPEN_R11682</name>
</gene>
<dbReference type="GO" id="GO:0044325">
    <property type="term" value="F:transmembrane transporter binding"/>
    <property type="evidence" value="ECO:0007669"/>
    <property type="project" value="TreeGrafter"/>
</dbReference>
<feature type="transmembrane region" description="Helical" evidence="14">
    <location>
        <begin position="246"/>
        <end position="274"/>
    </location>
</feature>
<proteinExistence type="predicted"/>
<keyword evidence="12" id="KW-0407">Ion channel</keyword>
<keyword evidence="10 14" id="KW-0472">Membrane</keyword>
<dbReference type="Pfam" id="PF13855">
    <property type="entry name" value="LRR_8"/>
    <property type="match status" value="1"/>
</dbReference>
<feature type="chain" id="PRO_5029915092" evidence="15">
    <location>
        <begin position="22"/>
        <end position="293"/>
    </location>
</feature>
<evidence type="ECO:0000256" key="9">
    <source>
        <dbReference type="ARBA" id="ARBA00023065"/>
    </source>
</evidence>
<dbReference type="FunFam" id="3.80.10.10:FF:000015">
    <property type="entry name" value="Leucine rich repeat containing 38"/>
    <property type="match status" value="1"/>
</dbReference>
<keyword evidence="19" id="KW-1185">Reference proteome</keyword>
<evidence type="ECO:0000256" key="8">
    <source>
        <dbReference type="ARBA" id="ARBA00022989"/>
    </source>
</evidence>
<dbReference type="Proteomes" id="UP000538817">
    <property type="component" value="Unassembled WGS sequence"/>
</dbReference>
<comment type="caution">
    <text evidence="18">The sequence shown here is derived from an EMBL/GenBank/DDBJ whole genome shotgun (WGS) entry which is preliminary data.</text>
</comment>
<reference evidence="18 19" key="1">
    <citation type="submission" date="2019-09" db="EMBL/GenBank/DDBJ databases">
        <title>Bird 10,000 Genomes (B10K) Project - Family phase.</title>
        <authorList>
            <person name="Zhang G."/>
        </authorList>
    </citation>
    <scope>NUCLEOTIDE SEQUENCE [LARGE SCALE GENOMIC DNA]</scope>
    <source>
        <strain evidence="18">B10K-MSB-04</strain>
    </source>
</reference>
<keyword evidence="7" id="KW-0677">Repeat</keyword>
<evidence type="ECO:0000256" key="1">
    <source>
        <dbReference type="ARBA" id="ARBA00004162"/>
    </source>
</evidence>
<dbReference type="PANTHER" id="PTHR46473:SF6">
    <property type="entry name" value="LEUCINE-RICH REPEAT-CONTAINING PROTEIN 52"/>
    <property type="match status" value="1"/>
</dbReference>
<evidence type="ECO:0000259" key="17">
    <source>
        <dbReference type="SMART" id="SM00082"/>
    </source>
</evidence>
<feature type="signal peptide" evidence="15">
    <location>
        <begin position="1"/>
        <end position="21"/>
    </location>
</feature>
<evidence type="ECO:0000256" key="10">
    <source>
        <dbReference type="ARBA" id="ARBA00023136"/>
    </source>
</evidence>
<keyword evidence="6 15" id="KW-0732">Signal</keyword>
<evidence type="ECO:0000256" key="3">
    <source>
        <dbReference type="ARBA" id="ARBA00022475"/>
    </source>
</evidence>
<evidence type="ECO:0000259" key="16">
    <source>
        <dbReference type="SMART" id="SM00013"/>
    </source>
</evidence>
<feature type="non-terminal residue" evidence="18">
    <location>
        <position position="1"/>
    </location>
</feature>
<dbReference type="AlphaFoldDB" id="A0A7K6ZX10"/>
<dbReference type="Gene3D" id="3.80.10.10">
    <property type="entry name" value="Ribonuclease Inhibitor"/>
    <property type="match status" value="2"/>
</dbReference>
<keyword evidence="5 14" id="KW-0812">Transmembrane</keyword>
<name>A0A7K6ZX10_9AVES</name>
<evidence type="ECO:0000256" key="5">
    <source>
        <dbReference type="ARBA" id="ARBA00022692"/>
    </source>
</evidence>
<keyword evidence="11" id="KW-1015">Disulfide bond</keyword>
<evidence type="ECO:0000256" key="15">
    <source>
        <dbReference type="SAM" id="SignalP"/>
    </source>
</evidence>
<evidence type="ECO:0000313" key="19">
    <source>
        <dbReference type="Proteomes" id="UP000538817"/>
    </source>
</evidence>
<evidence type="ECO:0000256" key="11">
    <source>
        <dbReference type="ARBA" id="ARBA00023157"/>
    </source>
</evidence>
<feature type="domain" description="LRRCT" evidence="17">
    <location>
        <begin position="185"/>
        <end position="238"/>
    </location>
</feature>
<dbReference type="InterPro" id="IPR032675">
    <property type="entry name" value="LRR_dom_sf"/>
</dbReference>
<evidence type="ECO:0000256" key="2">
    <source>
        <dbReference type="ARBA" id="ARBA00022448"/>
    </source>
</evidence>
<dbReference type="SMART" id="SM00082">
    <property type="entry name" value="LRRCT"/>
    <property type="match status" value="1"/>
</dbReference>
<dbReference type="InterPro" id="IPR001611">
    <property type="entry name" value="Leu-rich_rpt"/>
</dbReference>
<evidence type="ECO:0000313" key="18">
    <source>
        <dbReference type="EMBL" id="NWX88475.1"/>
    </source>
</evidence>
<sequence>MSLAGGSQPLRLICFWGMVLASEKFSCPSRCSCQYLEVNCTGQQLQEFPATIPLDTRQLILATNNISHLPPMELSFLADLVYLDCRENRLGDHLDFTFIGMAKLVYLDLSFNRLTQVTFSTFSQLISLVVLKMSDNPSLVKIEKDAFANNTWLRYLDVSRTGLLFLHTSTVRDLPHLRFLGLSDNPWHCNCSFLDFTTWMRKTNIHFPDAENITCYVPEGLRGLKMPAVQVQLQANCLTRLHKEDYIFLCLIGFCIFSAGTVAAWLAGICAVIYEVHIAKGEDEEEEEEETIT</sequence>
<dbReference type="EMBL" id="VZSG01000392">
    <property type="protein sequence ID" value="NWX88475.1"/>
    <property type="molecule type" value="Genomic_DNA"/>
</dbReference>
<evidence type="ECO:0000256" key="13">
    <source>
        <dbReference type="ARBA" id="ARBA00038736"/>
    </source>
</evidence>
<keyword evidence="9" id="KW-0406">Ion transport</keyword>
<keyword evidence="8 14" id="KW-1133">Transmembrane helix</keyword>
<comment type="subunit">
    <text evidence="13">Interacts with KCNMA1.</text>
</comment>
<dbReference type="GO" id="GO:0005249">
    <property type="term" value="F:voltage-gated potassium channel activity"/>
    <property type="evidence" value="ECO:0007669"/>
    <property type="project" value="TreeGrafter"/>
</dbReference>
<evidence type="ECO:0000256" key="14">
    <source>
        <dbReference type="SAM" id="Phobius"/>
    </source>
</evidence>
<feature type="domain" description="LRRNT" evidence="16">
    <location>
        <begin position="26"/>
        <end position="58"/>
    </location>
</feature>
<dbReference type="SUPFAM" id="SSF52058">
    <property type="entry name" value="L domain-like"/>
    <property type="match status" value="1"/>
</dbReference>
<keyword evidence="2" id="KW-0813">Transport</keyword>
<dbReference type="InterPro" id="IPR051432">
    <property type="entry name" value="KCNMA1_auxiliary"/>
</dbReference>
<keyword evidence="3" id="KW-1003">Cell membrane</keyword>
<feature type="non-terminal residue" evidence="18">
    <location>
        <position position="293"/>
    </location>
</feature>
<organism evidence="18 19">
    <name type="scientific">Nothoprocta pentlandii</name>
    <dbReference type="NCBI Taxonomy" id="2585814"/>
    <lineage>
        <taxon>Eukaryota</taxon>
        <taxon>Metazoa</taxon>
        <taxon>Chordata</taxon>
        <taxon>Craniata</taxon>
        <taxon>Vertebrata</taxon>
        <taxon>Euteleostomi</taxon>
        <taxon>Archelosauria</taxon>
        <taxon>Archosauria</taxon>
        <taxon>Dinosauria</taxon>
        <taxon>Saurischia</taxon>
        <taxon>Theropoda</taxon>
        <taxon>Coelurosauria</taxon>
        <taxon>Aves</taxon>
        <taxon>Palaeognathae</taxon>
        <taxon>Tinamiformes</taxon>
        <taxon>Tinamidae</taxon>
        <taxon>Nothoprocta</taxon>
    </lineage>
</organism>
<comment type="subcellular location">
    <subcellularLocation>
        <location evidence="1">Cell membrane</location>
        <topology evidence="1">Single-pass membrane protein</topology>
    </subcellularLocation>
</comment>
<dbReference type="GO" id="GO:0099104">
    <property type="term" value="F:potassium channel activator activity"/>
    <property type="evidence" value="ECO:0007669"/>
    <property type="project" value="TreeGrafter"/>
</dbReference>
<dbReference type="PANTHER" id="PTHR46473">
    <property type="entry name" value="GH08155P"/>
    <property type="match status" value="1"/>
</dbReference>
<dbReference type="SMART" id="SM00013">
    <property type="entry name" value="LRRNT"/>
    <property type="match status" value="1"/>
</dbReference>
<keyword evidence="4" id="KW-0433">Leucine-rich repeat</keyword>
<dbReference type="GO" id="GO:0008076">
    <property type="term" value="C:voltage-gated potassium channel complex"/>
    <property type="evidence" value="ECO:0007669"/>
    <property type="project" value="TreeGrafter"/>
</dbReference>
<dbReference type="InterPro" id="IPR000372">
    <property type="entry name" value="LRRNT"/>
</dbReference>
<accession>A0A7K6ZX10</accession>